<dbReference type="InterPro" id="IPR038728">
    <property type="entry name" value="YkvI-like"/>
</dbReference>
<keyword evidence="3" id="KW-1185">Reference proteome</keyword>
<dbReference type="PANTHER" id="PTHR37814">
    <property type="entry name" value="CONSERVED MEMBRANE PROTEIN"/>
    <property type="match status" value="1"/>
</dbReference>
<keyword evidence="1" id="KW-0472">Membrane</keyword>
<accession>A0A285CI51</accession>
<feature type="transmembrane region" description="Helical" evidence="1">
    <location>
        <begin position="319"/>
        <end position="341"/>
    </location>
</feature>
<dbReference type="EMBL" id="OAOP01000001">
    <property type="protein sequence ID" value="SNX67274.1"/>
    <property type="molecule type" value="Genomic_DNA"/>
</dbReference>
<feature type="transmembrane region" description="Helical" evidence="1">
    <location>
        <begin position="347"/>
        <end position="369"/>
    </location>
</feature>
<feature type="transmembrane region" description="Helical" evidence="1">
    <location>
        <begin position="119"/>
        <end position="138"/>
    </location>
</feature>
<organism evidence="2 3">
    <name type="scientific">Bacillus oleivorans</name>
    <dbReference type="NCBI Taxonomy" id="1448271"/>
    <lineage>
        <taxon>Bacteria</taxon>
        <taxon>Bacillati</taxon>
        <taxon>Bacillota</taxon>
        <taxon>Bacilli</taxon>
        <taxon>Bacillales</taxon>
        <taxon>Bacillaceae</taxon>
        <taxon>Bacillus</taxon>
    </lineage>
</organism>
<feature type="transmembrane region" description="Helical" evidence="1">
    <location>
        <begin position="190"/>
        <end position="214"/>
    </location>
</feature>
<feature type="transmembrane region" description="Helical" evidence="1">
    <location>
        <begin position="12"/>
        <end position="31"/>
    </location>
</feature>
<feature type="transmembrane region" description="Helical" evidence="1">
    <location>
        <begin position="150"/>
        <end position="170"/>
    </location>
</feature>
<evidence type="ECO:0000313" key="2">
    <source>
        <dbReference type="EMBL" id="SNX67274.1"/>
    </source>
</evidence>
<dbReference type="Proteomes" id="UP000219546">
    <property type="component" value="Unassembled WGS sequence"/>
</dbReference>
<feature type="transmembrane region" description="Helical" evidence="1">
    <location>
        <begin position="43"/>
        <end position="66"/>
    </location>
</feature>
<proteinExistence type="predicted"/>
<protein>
    <submittedName>
        <fullName evidence="2">Uncharacterized membrane protein YkvI</fullName>
    </submittedName>
</protein>
<keyword evidence="1" id="KW-1133">Transmembrane helix</keyword>
<dbReference type="OrthoDB" id="4424890at2"/>
<dbReference type="RefSeq" id="WP_097157081.1">
    <property type="nucleotide sequence ID" value="NZ_JBEPMQ010000003.1"/>
</dbReference>
<sequence>MNKFMNGAFGRMILPGIILQSVLIGGGFATGREIVEYGAKYGALGWLGGIGIFIGFTVMAILSFELARMYKAFDYRSLLQAVIGKFWMLFDILYLLLAIIIIAVMASATGEILNSTLGFNYWAGVISITVLVGVLNFYGAGLIEKFKTFGTAALFIGYIIFSILVVSNTWDHAQQVFASGDTSYVGGDVSILAILWSGILYVGYNLAVYPAALFTVKRQKSRKDTVIAGIVAGVLMTVPWFLTYVSIMGFYPSEDVLANAVPWLVMLDGYGSWVVILFGVVVGWTLIETATGMIHAFIDRVNSHMEERKGTSLNKKQNAMIAIGALVLAILFSKIGIINLISIGYTWLAYGMIAVYAIPFLTIGVIRIIKNKEKTDQEDSAVA</sequence>
<evidence type="ECO:0000256" key="1">
    <source>
        <dbReference type="SAM" id="Phobius"/>
    </source>
</evidence>
<keyword evidence="1" id="KW-0812">Transmembrane</keyword>
<name>A0A285CI51_9BACI</name>
<feature type="transmembrane region" description="Helical" evidence="1">
    <location>
        <begin position="226"/>
        <end position="251"/>
    </location>
</feature>
<reference evidence="2 3" key="1">
    <citation type="submission" date="2017-08" db="EMBL/GenBank/DDBJ databases">
        <authorList>
            <person name="de Groot N.N."/>
        </authorList>
    </citation>
    <scope>NUCLEOTIDE SEQUENCE [LARGE SCALE GENOMIC DNA]</scope>
    <source>
        <strain evidence="2 3">JC228</strain>
    </source>
</reference>
<evidence type="ECO:0000313" key="3">
    <source>
        <dbReference type="Proteomes" id="UP000219546"/>
    </source>
</evidence>
<feature type="transmembrane region" description="Helical" evidence="1">
    <location>
        <begin position="86"/>
        <end position="107"/>
    </location>
</feature>
<gene>
    <name evidence="2" type="ORF">SAMN05877753_101593</name>
</gene>
<dbReference type="PANTHER" id="PTHR37814:SF1">
    <property type="entry name" value="MEMBRANE PROTEIN"/>
    <property type="match status" value="1"/>
</dbReference>
<dbReference type="AlphaFoldDB" id="A0A285CI51"/>
<feature type="transmembrane region" description="Helical" evidence="1">
    <location>
        <begin position="271"/>
        <end position="298"/>
    </location>
</feature>